<feature type="domain" description="BEACH" evidence="5">
    <location>
        <begin position="2561"/>
        <end position="2855"/>
    </location>
</feature>
<evidence type="ECO:0000256" key="3">
    <source>
        <dbReference type="PROSITE-ProRule" id="PRU00221"/>
    </source>
</evidence>
<sequence>EVCGDMERINKETGELSASGKSTDCTELKSDEPQIEPGHEEETRTVLDAAKALEEQLQELAKSTAVQREEQLLLLLPIFIQVCESSRTPEDLDLQTLATHVTETLVFHIQQRVARKPAEEARYEVEEFFQQTEHGRCKGWLLLKAAYFLSVSDTGVNAAIVTGLAAALVKCLYLFVALPAKTASDQEDDKCSFQDMLIQVILQLCRQVRFVEQLVETEELQCVIIALTSLWDQCSSSWRRQVSRVLRAVSAAQVSNMVPALQAKNCMKICIQNMLKMSKHVHGLILAEVAVNVFSFVKDSYPNNPALFEEFENNDGYTVLQAIMTRCEEETSEEDFSPVQDLLGLIASFTLFGKAELKVALCVNNPQPVGFKFDPPLTTGRAVKNLRAFQILQTSFLRSGSALTCSQILCTIHTIWSWDKANFFLLEWTLQCLAQLADSTWQKPATVHSFFFKLLETVVFQLSYIPHDTLRKVQAVLKEGSSPAFSMAALQSFHGMVMSNILLSEVLIDGGLMDLLLVELRRRAKILRKAGISVNNGDLRMEDCERQLTTNMLNVVAALAMKSIRNTVFIRDSGMIPYIKIFLDDEMYRTPTLCILEQLSETNPEEYMSTAIGALCSSTESELQLKHDLLHSILKVLDNPNSWNAFRTAGGFTGLLSILVDMEGSLLQQPLGMWASLSHKGLMELMLLTLHTMATAVQLHPVNDHFFQVTNLYERLAEALLQIGCFLGGPPVDIDPTKDHRTFQDFLKLTESSGCVLPAPLQDCIQVLNFLEQFGTGLSMAVDLCTELKESTEIGENQQDGTNHKTEEDDFQSRIRKAALSISSVAIESGRFSCDHTILHPGAIKVIMTLLPHISCPSNPQLSVELQLAVAHHVQTLVKSERNRQIMCESNLLETLLSHCRGILSNSTHSLHLPVVRILEKLASQSIDHKSLRQFLCLQAPFTCTTETSNSSPASEEDPSHQNPLSNGHCANHDTEDSTEGEMTNSKNGRQTPKRSFSLLNTASTCRTPVSLHQIISLVSITSPRSFRPHKVSVSPSFVEFDMTDRGYGCLFLPSLATMKGVSADSISTGGIGGDCRGFPPSAGLSFCCWFLISRFSSACDSHPVRLLTVVRHMSRAEQHFSCLSVSISSTDGCLVISTEEEAYQFLDMMEPVPGTPTSLPATVRFKCSKQLMPGLWHHLVVTMAKDIKKCCKLTAYLNGEMIGTAKMRYIQPFPGQCTAMDASSVIDVCGIIGTPPIWKQHAALIWRIGPTYFFEEVLSSAFVEIMYDQGTRYQCNYLSLDIQGNGKFDISPVQLVPPERISFGINPAVATVTTAAEIRDKYNEVDCRLIAKELGIQSRDNSTPVFLARNISQHLSGTARTIGAALVGDFGVRTFTSNTASRSFQYIGGPAVVLSLVAMATDDSSLYAAVKVLLSVLDTNPVMKQEMKRISGYKLFAFLLKMKAHLISCRTFQLILAIVGTLELGTESVHDFTALQGILCNFEIWQKAPESLDLSVLNHFVNILKSSSGDPRNAAAIHSLDLMTKLLILLQDPTVTHRKVTVICTIITCLLQKHFNPKDIQRHEKSISEFGLFLIHNLLPPTVNETTAFPSVICEDQSQALSQTPGRTIWIRNQLLEVLSSLIISNTPLPNNQQEEVFFILGSDWFLLFLQGHIHSSTVLLVLKILVHFLSQQNIRAKFKEAVSSGTLVENTSRKLAHVLLGITDNLQKRSWSYGCLSGTFPGFTVLCRLLLNHISLSQIYGAFAALLFGKSDFHIPDGQVDLDSMLQSVIDNSANEQGVQLCTEAACVLIELVKMIICKPLTGNEDSWDVQYPGSVMQFLCLVHSNYPRDALWTSSDFLSSLASAVFPNEITENAAGPQSNEDAVDATAPRLSHPARKQVCDFIRILLMDSLINIRAKDQHHPLIQLLEFSPDNVCQEQKQSFQTELLEFLMDIIHITGQEGGQSTHVARDDSSAYSSDGKFTILSENVAFFSKMLVEKLYNGMFVVDPENLLVFVVEQISMALERKHPQREASVSVLYKSLNRTVLYFLSRPRQTPAEKEFILRTLHVLQQHWDIIMATYNASVHFISCLLHCLLLIRSGSFPEGFGCEMHKKTGKKIWRHLFPHKNTRMTAPVDIPNSAEVESELLKLVESTWDMVMQERRQSLEEAYKVDLSAKQAGKEALVSMSDVSPLWEEIAMKSWQVFIDSQKKKLNTGQRKISILSSRLLQRTPGKDPDSVVETFLADIEVHRKIGEEMFETLMKNHKQALHCENELMAAQWLKMEEDLLRERGLFGPGPGVFIKQGWVQDAAEGPNRTRFRIRRKAARRSKKLPFLMPGQYMKHTPLDESRGVAELGIADAELRILSEPSREAEQEPSLDCEHLTFFPTLTEVSSPTEDIPEECVESQLIIQQLALNEEIQVKQCVAVVSGHMLAEGVLLFGKADLYVCEGFTLTSSGDVRCRNHHPTSVRDSFVCGMLKKEQSSVKPACRRWSYEDIKEAHFMRFLLEENAIEIFMKNGASVFLVFVNKDHVSTFKRLCSVVPSLKGRGVTEAVLNVRLGRMRMHSGNTVIMLSNKPSSLRKTGALEKTVIAKWQKGEMSNFEYLMHLNTLAGRTYNDLMQYPVFPWIIADYESETLDLSSPTSFRDLSKPMGAQNEKRREKFIQRYNEVDSNDGELSAQCHYCTHYSSAIIVASYLVRMEPFAQTFISLQGGSFDVPERMFHSIQKEWESASKDNMCDVRELIPEFFYLPDFLINSNNFEFGCMQDGTSLGDVVLPPWAKGDPQEFIRKHREALESDYVSANLHLWIDLIFGYKQQGPAAVEALNTFHPYFYTDKHDAESMKNPLKKSTVLGYVSNFGQIPKQLFTKPHPSRIVHKSSSGKDATGANHIVPFFFKLEKLKPSVQPIKDDFMYAYLELMHGPVGQIICGERDISVMEKNKLLMPPLWNTYFCWGYYDNTCSFGNYTTEKDFAVWEGLSDWGEAVCAACPNSNIIITAGSSTVVCVWDVSIHKDKLKYMKLKQALYGHTDTVTCVLVSESHSVIISGSQDQTCILWDLEELNYITQLPAHSSSVTALAINDLTGEIVSCSGTNLYLWTMKGQLLASVNTPYGPEGSILCCCFTQKYEWDPRNVIITGCADGIVRIWKTEYTKVQLPGHEEHSVSPGDAVPPSTENTERTRTRWERHLVLCRELNRSQIISRRRYKNNPSVTALAISRTHGTLLVGDAWGRVFAWTYED</sequence>
<feature type="compositionally biased region" description="Polar residues" evidence="4">
    <location>
        <begin position="981"/>
        <end position="994"/>
    </location>
</feature>
<dbReference type="PANTHER" id="PTHR46108:SF3">
    <property type="entry name" value="WD REPEAT- AND FYVE DOMAIN-CONTAINING PROTEIN 4"/>
    <property type="match status" value="1"/>
</dbReference>
<dbReference type="InterPro" id="IPR011993">
    <property type="entry name" value="PH-like_dom_sf"/>
</dbReference>
<dbReference type="InterPro" id="IPR023362">
    <property type="entry name" value="PH-BEACH_dom"/>
</dbReference>
<dbReference type="InterPro" id="IPR051944">
    <property type="entry name" value="BEACH_domain_protein"/>
</dbReference>
<dbReference type="InterPro" id="IPR001680">
    <property type="entry name" value="WD40_rpt"/>
</dbReference>
<dbReference type="InterPro" id="IPR056252">
    <property type="entry name" value="Alfy-like_Arm-like"/>
</dbReference>
<dbReference type="EMBL" id="JAUCMX010000002">
    <property type="protein sequence ID" value="KAK3554276.1"/>
    <property type="molecule type" value="Genomic_DNA"/>
</dbReference>
<evidence type="ECO:0000256" key="1">
    <source>
        <dbReference type="ARBA" id="ARBA00022574"/>
    </source>
</evidence>
<dbReference type="Gene3D" id="2.30.29.30">
    <property type="entry name" value="Pleckstrin-homology domain (PH domain)/Phosphotyrosine-binding domain (PTB)"/>
    <property type="match status" value="1"/>
</dbReference>
<organism evidence="7 8">
    <name type="scientific">Hemibagrus guttatus</name>
    <dbReference type="NCBI Taxonomy" id="175788"/>
    <lineage>
        <taxon>Eukaryota</taxon>
        <taxon>Metazoa</taxon>
        <taxon>Chordata</taxon>
        <taxon>Craniata</taxon>
        <taxon>Vertebrata</taxon>
        <taxon>Euteleostomi</taxon>
        <taxon>Actinopterygii</taxon>
        <taxon>Neopterygii</taxon>
        <taxon>Teleostei</taxon>
        <taxon>Ostariophysi</taxon>
        <taxon>Siluriformes</taxon>
        <taxon>Bagridae</taxon>
        <taxon>Hemibagrus</taxon>
    </lineage>
</organism>
<protein>
    <recommendedName>
        <fullName evidence="9">WDFY family member 4</fullName>
    </recommendedName>
</protein>
<dbReference type="Pfam" id="PF23295">
    <property type="entry name" value="Arm_4"/>
    <property type="match status" value="1"/>
</dbReference>
<dbReference type="SMART" id="SM01026">
    <property type="entry name" value="Beach"/>
    <property type="match status" value="1"/>
</dbReference>
<dbReference type="Gene3D" id="2.130.10.10">
    <property type="entry name" value="YVTN repeat-like/Quinoprotein amine dehydrogenase"/>
    <property type="match status" value="1"/>
</dbReference>
<feature type="repeat" description="WD" evidence="3">
    <location>
        <begin position="3006"/>
        <end position="3047"/>
    </location>
</feature>
<dbReference type="Pfam" id="PF00400">
    <property type="entry name" value="WD40"/>
    <property type="match status" value="2"/>
</dbReference>
<dbReference type="PANTHER" id="PTHR46108">
    <property type="entry name" value="BLUE CHEESE"/>
    <property type="match status" value="1"/>
</dbReference>
<dbReference type="CDD" id="cd01201">
    <property type="entry name" value="PH_BEACH"/>
    <property type="match status" value="1"/>
</dbReference>
<evidence type="ECO:0000256" key="4">
    <source>
        <dbReference type="SAM" id="MobiDB-lite"/>
    </source>
</evidence>
<feature type="compositionally biased region" description="Basic and acidic residues" evidence="4">
    <location>
        <begin position="24"/>
        <end position="41"/>
    </location>
</feature>
<dbReference type="PROSITE" id="PS50197">
    <property type="entry name" value="BEACH"/>
    <property type="match status" value="1"/>
</dbReference>
<keyword evidence="2" id="KW-0677">Repeat</keyword>
<evidence type="ECO:0000313" key="8">
    <source>
        <dbReference type="Proteomes" id="UP001274896"/>
    </source>
</evidence>
<feature type="region of interest" description="Disordered" evidence="4">
    <location>
        <begin position="1"/>
        <end position="41"/>
    </location>
</feature>
<dbReference type="SUPFAM" id="SSF81837">
    <property type="entry name" value="BEACH domain"/>
    <property type="match status" value="1"/>
</dbReference>
<dbReference type="PROSITE" id="PS50082">
    <property type="entry name" value="WD_REPEATS_2"/>
    <property type="match status" value="1"/>
</dbReference>
<dbReference type="InterPro" id="IPR036372">
    <property type="entry name" value="BEACH_dom_sf"/>
</dbReference>
<name>A0AAE0RG71_9TELE</name>
<dbReference type="Pfam" id="PF02138">
    <property type="entry name" value="Beach"/>
    <property type="match status" value="1"/>
</dbReference>
<evidence type="ECO:0000313" key="7">
    <source>
        <dbReference type="EMBL" id="KAK3554276.1"/>
    </source>
</evidence>
<evidence type="ECO:0000259" key="5">
    <source>
        <dbReference type="PROSITE" id="PS50197"/>
    </source>
</evidence>
<gene>
    <name evidence="7" type="ORF">QTP70_020137</name>
</gene>
<dbReference type="InterPro" id="IPR019775">
    <property type="entry name" value="WD40_repeat_CS"/>
</dbReference>
<feature type="non-terminal residue" evidence="7">
    <location>
        <position position="1"/>
    </location>
</feature>
<dbReference type="PROSITE" id="PS51783">
    <property type="entry name" value="PH_BEACH"/>
    <property type="match status" value="1"/>
</dbReference>
<dbReference type="InterPro" id="IPR000409">
    <property type="entry name" value="BEACH_dom"/>
</dbReference>
<dbReference type="SUPFAM" id="SSF50978">
    <property type="entry name" value="WD40 repeat-like"/>
    <property type="match status" value="1"/>
</dbReference>
<accession>A0AAE0RG71</accession>
<dbReference type="InterPro" id="IPR015943">
    <property type="entry name" value="WD40/YVTN_repeat-like_dom_sf"/>
</dbReference>
<feature type="compositionally biased region" description="Basic and acidic residues" evidence="4">
    <location>
        <begin position="1"/>
        <end position="14"/>
    </location>
</feature>
<feature type="region of interest" description="Disordered" evidence="4">
    <location>
        <begin position="948"/>
        <end position="994"/>
    </location>
</feature>
<dbReference type="SUPFAM" id="SSF50729">
    <property type="entry name" value="PH domain-like"/>
    <property type="match status" value="1"/>
</dbReference>
<proteinExistence type="predicted"/>
<evidence type="ECO:0000259" key="6">
    <source>
        <dbReference type="PROSITE" id="PS51783"/>
    </source>
</evidence>
<dbReference type="Proteomes" id="UP001274896">
    <property type="component" value="Unassembled WGS sequence"/>
</dbReference>
<dbReference type="GO" id="GO:0019882">
    <property type="term" value="P:antigen processing and presentation"/>
    <property type="evidence" value="ECO:0007669"/>
    <property type="project" value="TreeGrafter"/>
</dbReference>
<dbReference type="SMART" id="SM00320">
    <property type="entry name" value="WD40"/>
    <property type="match status" value="4"/>
</dbReference>
<dbReference type="InterPro" id="IPR016024">
    <property type="entry name" value="ARM-type_fold"/>
</dbReference>
<feature type="region of interest" description="Disordered" evidence="4">
    <location>
        <begin position="3138"/>
        <end position="3158"/>
    </location>
</feature>
<dbReference type="PROSITE" id="PS50294">
    <property type="entry name" value="WD_REPEATS_REGION"/>
    <property type="match status" value="1"/>
</dbReference>
<dbReference type="Gene3D" id="1.10.1540.10">
    <property type="entry name" value="BEACH domain"/>
    <property type="match status" value="1"/>
</dbReference>
<dbReference type="InterPro" id="IPR036322">
    <property type="entry name" value="WD40_repeat_dom_sf"/>
</dbReference>
<keyword evidence="1 3" id="KW-0853">WD repeat</keyword>
<comment type="caution">
    <text evidence="7">The sequence shown here is derived from an EMBL/GenBank/DDBJ whole genome shotgun (WGS) entry which is preliminary data.</text>
</comment>
<dbReference type="CDD" id="cd06071">
    <property type="entry name" value="Beach"/>
    <property type="match status" value="1"/>
</dbReference>
<dbReference type="Pfam" id="PF14844">
    <property type="entry name" value="PH_BEACH"/>
    <property type="match status" value="1"/>
</dbReference>
<dbReference type="FunFam" id="1.10.1540.10:FF:000002">
    <property type="entry name" value="WD repeat and FYVE domain containing 3"/>
    <property type="match status" value="1"/>
</dbReference>
<dbReference type="SUPFAM" id="SSF48371">
    <property type="entry name" value="ARM repeat"/>
    <property type="match status" value="1"/>
</dbReference>
<reference evidence="7" key="1">
    <citation type="submission" date="2023-06" db="EMBL/GenBank/DDBJ databases">
        <title>Male Hemibagrus guttatus genome.</title>
        <authorList>
            <person name="Bian C."/>
        </authorList>
    </citation>
    <scope>NUCLEOTIDE SEQUENCE</scope>
    <source>
        <strain evidence="7">Male_cb2023</strain>
        <tissue evidence="7">Muscle</tissue>
    </source>
</reference>
<feature type="domain" description="BEACH-type PH" evidence="6">
    <location>
        <begin position="2396"/>
        <end position="2521"/>
    </location>
</feature>
<evidence type="ECO:0008006" key="9">
    <source>
        <dbReference type="Google" id="ProtNLM"/>
    </source>
</evidence>
<dbReference type="PROSITE" id="PS00678">
    <property type="entry name" value="WD_REPEATS_1"/>
    <property type="match status" value="1"/>
</dbReference>
<keyword evidence="8" id="KW-1185">Reference proteome</keyword>
<evidence type="ECO:0000256" key="2">
    <source>
        <dbReference type="ARBA" id="ARBA00022737"/>
    </source>
</evidence>